<proteinExistence type="predicted"/>
<reference evidence="2" key="1">
    <citation type="submission" date="2016-10" db="EMBL/GenBank/DDBJ databases">
        <authorList>
            <person name="Varghese N."/>
            <person name="Submissions S."/>
        </authorList>
    </citation>
    <scope>NUCLEOTIDE SEQUENCE [LARGE SCALE GENOMIC DNA]</scope>
    <source>
        <strain evidence="2">DSM 17465</strain>
    </source>
</reference>
<dbReference type="RefSeq" id="WP_083417488.1">
    <property type="nucleotide sequence ID" value="NZ_FPBD01000011.1"/>
</dbReference>
<dbReference type="Proteomes" id="UP000183371">
    <property type="component" value="Unassembled WGS sequence"/>
</dbReference>
<sequence length="198" mass="22488">MTLVQERLFHSVISRLKDSNDFHGEVRAHFEHLVFLLIKFLTDRIDGEGKRFNYLRRFDKKAEAPKEGALQADLHNFLIAVIAAEVEKTDISSGRADIYIPRQSFRLIIELKRAFSWSDEELQPFLTQTVAYSQTDVRLGTLGILDLSDRDPGVPHLDQCFDVVYRELTGEADRAALVMRVPANVRTPSDSKGKAKSA</sequence>
<keyword evidence="2" id="KW-1185">Reference proteome</keyword>
<evidence type="ECO:0000313" key="2">
    <source>
        <dbReference type="Proteomes" id="UP000183371"/>
    </source>
</evidence>
<gene>
    <name evidence="1" type="ORF">SAMN05444141_11143</name>
</gene>
<evidence type="ECO:0000313" key="1">
    <source>
        <dbReference type="EMBL" id="SFU15522.1"/>
    </source>
</evidence>
<name>A0A1I7DV28_9HYPH</name>
<organism evidence="1 2">
    <name type="scientific">Pseudovibrio denitrificans</name>
    <dbReference type="NCBI Taxonomy" id="258256"/>
    <lineage>
        <taxon>Bacteria</taxon>
        <taxon>Pseudomonadati</taxon>
        <taxon>Pseudomonadota</taxon>
        <taxon>Alphaproteobacteria</taxon>
        <taxon>Hyphomicrobiales</taxon>
        <taxon>Stappiaceae</taxon>
        <taxon>Pseudovibrio</taxon>
    </lineage>
</organism>
<dbReference type="AlphaFoldDB" id="A0A1I7DV28"/>
<dbReference type="EMBL" id="FPBD01000011">
    <property type="protein sequence ID" value="SFU15522.1"/>
    <property type="molecule type" value="Genomic_DNA"/>
</dbReference>
<accession>A0A1I7DV28</accession>
<protein>
    <submittedName>
        <fullName evidence="1">Uncharacterized protein</fullName>
    </submittedName>
</protein>